<keyword evidence="2 5" id="KW-0863">Zinc-finger</keyword>
<name>A0AA36CSM1_9BILA</name>
<evidence type="ECO:0000256" key="3">
    <source>
        <dbReference type="ARBA" id="ARBA00022833"/>
    </source>
</evidence>
<evidence type="ECO:0000256" key="5">
    <source>
        <dbReference type="PROSITE-ProRule" id="PRU00309"/>
    </source>
</evidence>
<sequence>MTDQTQGSFTVVKSPPDIEKDHIIDFAEEVYVTIGADGHVISTEKPLAAIERVFSHYPGNLPEKVSQLTKTPKIEEELELAYNQDGQFRIKSVLLYNPGVQGYQTNCILGCSQLCVVCDRVIEKGEMFLNFPKCLDKRRVWGGILGFEYKDMLRVKNSKKMSELPICTDHFSEECFRQFEFNKTAIEAFGVPKGTSQKKLPVIMKPWSCTVCKFNSYSVEVTQKHMLSHGSDGELFIGNRGVACPFCQKCNYVYKTGPGLVRHLSDPPLKHGLLKKIHDDAKLHCRSAHLEPALNWESWTKENVCLAYYGCIPKELGSPNKVVAVPPVSPLKPAKRLAPEIIASPSCTPQKVPHIQAQPSVSYVAPLVLPVHDQGVYEQSRENEDGARSTLSRNGLPKNYQFVHSAQDLGLTQLQQRQADSIEARIRLFGAEEPEELPTGYLHVETTDGSRLVRARRNAIPILRRHTYQEP</sequence>
<evidence type="ECO:0000259" key="6">
    <source>
        <dbReference type="PROSITE" id="PS50950"/>
    </source>
</evidence>
<keyword evidence="3" id="KW-0862">Zinc</keyword>
<dbReference type="EMBL" id="CATQJA010002631">
    <property type="protein sequence ID" value="CAJ0574549.1"/>
    <property type="molecule type" value="Genomic_DNA"/>
</dbReference>
<evidence type="ECO:0000256" key="4">
    <source>
        <dbReference type="ARBA" id="ARBA00023125"/>
    </source>
</evidence>
<evidence type="ECO:0000256" key="1">
    <source>
        <dbReference type="ARBA" id="ARBA00022723"/>
    </source>
</evidence>
<evidence type="ECO:0000313" key="7">
    <source>
        <dbReference type="EMBL" id="CAJ0574549.1"/>
    </source>
</evidence>
<dbReference type="AlphaFoldDB" id="A0AA36CSM1"/>
<feature type="non-terminal residue" evidence="7">
    <location>
        <position position="1"/>
    </location>
</feature>
<reference evidence="7" key="1">
    <citation type="submission" date="2023-06" db="EMBL/GenBank/DDBJ databases">
        <authorList>
            <person name="Delattre M."/>
        </authorList>
    </citation>
    <scope>NUCLEOTIDE SEQUENCE</scope>
    <source>
        <strain evidence="7">AF72</strain>
    </source>
</reference>
<protein>
    <recommendedName>
        <fullName evidence="6">THAP-type domain-containing protein</fullName>
    </recommendedName>
</protein>
<keyword evidence="1" id="KW-0479">Metal-binding</keyword>
<evidence type="ECO:0000256" key="2">
    <source>
        <dbReference type="ARBA" id="ARBA00022771"/>
    </source>
</evidence>
<keyword evidence="8" id="KW-1185">Reference proteome</keyword>
<dbReference type="GO" id="GO:0008270">
    <property type="term" value="F:zinc ion binding"/>
    <property type="evidence" value="ECO:0007669"/>
    <property type="project" value="UniProtKB-KW"/>
</dbReference>
<keyword evidence="4 5" id="KW-0238">DNA-binding</keyword>
<proteinExistence type="predicted"/>
<dbReference type="PROSITE" id="PS50950">
    <property type="entry name" value="ZF_THAP"/>
    <property type="match status" value="1"/>
</dbReference>
<organism evidence="7 8">
    <name type="scientific">Mesorhabditis spiculigera</name>
    <dbReference type="NCBI Taxonomy" id="96644"/>
    <lineage>
        <taxon>Eukaryota</taxon>
        <taxon>Metazoa</taxon>
        <taxon>Ecdysozoa</taxon>
        <taxon>Nematoda</taxon>
        <taxon>Chromadorea</taxon>
        <taxon>Rhabditida</taxon>
        <taxon>Rhabditina</taxon>
        <taxon>Rhabditomorpha</taxon>
        <taxon>Rhabditoidea</taxon>
        <taxon>Rhabditidae</taxon>
        <taxon>Mesorhabditinae</taxon>
        <taxon>Mesorhabditis</taxon>
    </lineage>
</organism>
<accession>A0AA36CSM1</accession>
<dbReference type="InterPro" id="IPR006612">
    <property type="entry name" value="THAP_Znf"/>
</dbReference>
<evidence type="ECO:0000313" key="8">
    <source>
        <dbReference type="Proteomes" id="UP001177023"/>
    </source>
</evidence>
<comment type="caution">
    <text evidence="7">The sequence shown here is derived from an EMBL/GenBank/DDBJ whole genome shotgun (WGS) entry which is preliminary data.</text>
</comment>
<dbReference type="Proteomes" id="UP001177023">
    <property type="component" value="Unassembled WGS sequence"/>
</dbReference>
<gene>
    <name evidence="7" type="ORF">MSPICULIGERA_LOCUS12881</name>
</gene>
<feature type="domain" description="THAP-type" evidence="6">
    <location>
        <begin position="103"/>
        <end position="195"/>
    </location>
</feature>
<dbReference type="GO" id="GO:0003677">
    <property type="term" value="F:DNA binding"/>
    <property type="evidence" value="ECO:0007669"/>
    <property type="project" value="UniProtKB-UniRule"/>
</dbReference>